<dbReference type="Proteomes" id="UP000182466">
    <property type="component" value="Unassembled WGS sequence"/>
</dbReference>
<name>A0A1I7BPN2_9RHOB</name>
<dbReference type="eggNOG" id="COG4093">
    <property type="taxonomic scope" value="Bacteria"/>
</dbReference>
<dbReference type="AlphaFoldDB" id="A0A1I7BPN2"/>
<sequence>MIRLLKLGVAVGLIWSLYWYGAAYSLRQGISGWFQVQQQRGWQADFADISTSGYPMRHITTLTSPALADPSNGTAWRADWLHLDNPAIWPGRQTIQFPPTAQRLSYFDRTVVLQAKGMTTDLHLAPGIDLQVQRLALNSGPWQIDGAAGQVAQAQALTVSMVQTDQPETYQFDVVAPEFSPGEFARRSAGSDAALPDSFQSLQLDMQVRFDRPWDRRALEDRRPQPVEINLKLGRAEWGALSLFATGAVTVDGNGVPTGRIAFKAENWRDMLAVLQGSGAIPQIALEPTARILNMLSSISGNPNALDVELTLKNGRVNLGPFPLGPAPFIYLR</sequence>
<accession>A0A1I7BPN2</accession>
<dbReference type="EMBL" id="FPAW01000011">
    <property type="protein sequence ID" value="SFT89093.1"/>
    <property type="molecule type" value="Genomic_DNA"/>
</dbReference>
<protein>
    <recommendedName>
        <fullName evidence="3">DUF2125 domain-containing protein</fullName>
    </recommendedName>
</protein>
<keyword evidence="2" id="KW-1185">Reference proteome</keyword>
<evidence type="ECO:0000313" key="2">
    <source>
        <dbReference type="Proteomes" id="UP000182466"/>
    </source>
</evidence>
<proteinExistence type="predicted"/>
<gene>
    <name evidence="1" type="ORF">SAMN05216236_11173</name>
</gene>
<dbReference type="InterPro" id="IPR018666">
    <property type="entry name" value="DUF2125"/>
</dbReference>
<evidence type="ECO:0008006" key="3">
    <source>
        <dbReference type="Google" id="ProtNLM"/>
    </source>
</evidence>
<dbReference type="Pfam" id="PF09898">
    <property type="entry name" value="DUF2125"/>
    <property type="match status" value="1"/>
</dbReference>
<reference evidence="1 2" key="1">
    <citation type="submission" date="2016-10" db="EMBL/GenBank/DDBJ databases">
        <authorList>
            <person name="de Groot N.N."/>
        </authorList>
    </citation>
    <scope>NUCLEOTIDE SEQUENCE [LARGE SCALE GENOMIC DNA]</scope>
    <source>
        <strain evidence="1 2">CGMCC 1.10959</strain>
    </source>
</reference>
<dbReference type="RefSeq" id="WP_027261896.1">
    <property type="nucleotide sequence ID" value="NZ_FPAW01000011.1"/>
</dbReference>
<dbReference type="STRING" id="999627.SAMN05216236_11173"/>
<organism evidence="1 2">
    <name type="scientific">Sedimentitalea nanhaiensis</name>
    <dbReference type="NCBI Taxonomy" id="999627"/>
    <lineage>
        <taxon>Bacteria</taxon>
        <taxon>Pseudomonadati</taxon>
        <taxon>Pseudomonadota</taxon>
        <taxon>Alphaproteobacteria</taxon>
        <taxon>Rhodobacterales</taxon>
        <taxon>Paracoccaceae</taxon>
        <taxon>Sedimentitalea</taxon>
    </lineage>
</organism>
<evidence type="ECO:0000313" key="1">
    <source>
        <dbReference type="EMBL" id="SFT89093.1"/>
    </source>
</evidence>